<gene>
    <name evidence="1" type="ORF">EJC49_14160</name>
</gene>
<keyword evidence="2" id="KW-1185">Reference proteome</keyword>
<dbReference type="Pfam" id="PF01042">
    <property type="entry name" value="Ribonuc_L-PSP"/>
    <property type="match status" value="1"/>
</dbReference>
<dbReference type="Proteomes" id="UP000278398">
    <property type="component" value="Unassembled WGS sequence"/>
</dbReference>
<comment type="caution">
    <text evidence="1">The sequence shown here is derived from an EMBL/GenBank/DDBJ whole genome shotgun (WGS) entry which is preliminary data.</text>
</comment>
<dbReference type="Gene3D" id="3.30.1330.40">
    <property type="entry name" value="RutC-like"/>
    <property type="match status" value="1"/>
</dbReference>
<organism evidence="1 2">
    <name type="scientific">Aquibium carbonis</name>
    <dbReference type="NCBI Taxonomy" id="2495581"/>
    <lineage>
        <taxon>Bacteria</taxon>
        <taxon>Pseudomonadati</taxon>
        <taxon>Pseudomonadota</taxon>
        <taxon>Alphaproteobacteria</taxon>
        <taxon>Hyphomicrobiales</taxon>
        <taxon>Phyllobacteriaceae</taxon>
        <taxon>Aquibium</taxon>
    </lineage>
</organism>
<proteinExistence type="predicted"/>
<dbReference type="AlphaFoldDB" id="A0A429YW57"/>
<accession>A0A429YW57</accession>
<evidence type="ECO:0000313" key="2">
    <source>
        <dbReference type="Proteomes" id="UP000278398"/>
    </source>
</evidence>
<reference evidence="1 2" key="1">
    <citation type="submission" date="2018-12" db="EMBL/GenBank/DDBJ databases">
        <title>Mesorhizobium carbonis sp. nov., isolated from coal mine water.</title>
        <authorList>
            <person name="Xin W."/>
            <person name="Xu Z."/>
            <person name="Xiang F."/>
            <person name="Zhang J."/>
            <person name="Xi L."/>
            <person name="Liu J."/>
        </authorList>
    </citation>
    <scope>NUCLEOTIDE SEQUENCE [LARGE SCALE GENOMIC DNA]</scope>
    <source>
        <strain evidence="1 2">B2.3</strain>
    </source>
</reference>
<protein>
    <submittedName>
        <fullName evidence="1">RidA family protein</fullName>
    </submittedName>
</protein>
<dbReference type="RefSeq" id="WP_126700590.1">
    <property type="nucleotide sequence ID" value="NZ_RWKW01000051.1"/>
</dbReference>
<dbReference type="EMBL" id="RWKW01000051">
    <property type="protein sequence ID" value="RST85685.1"/>
    <property type="molecule type" value="Genomic_DNA"/>
</dbReference>
<dbReference type="OrthoDB" id="9803101at2"/>
<dbReference type="CDD" id="cd00448">
    <property type="entry name" value="YjgF_YER057c_UK114_family"/>
    <property type="match status" value="1"/>
</dbReference>
<dbReference type="PANTHER" id="PTHR43857:SF1">
    <property type="entry name" value="YJGH FAMILY PROTEIN"/>
    <property type="match status" value="1"/>
</dbReference>
<evidence type="ECO:0000313" key="1">
    <source>
        <dbReference type="EMBL" id="RST85685.1"/>
    </source>
</evidence>
<dbReference type="SUPFAM" id="SSF55298">
    <property type="entry name" value="YjgF-like"/>
    <property type="match status" value="1"/>
</dbReference>
<name>A0A429YW57_9HYPH</name>
<dbReference type="PANTHER" id="PTHR43857">
    <property type="entry name" value="BLR7761 PROTEIN"/>
    <property type="match status" value="1"/>
</dbReference>
<dbReference type="InterPro" id="IPR035959">
    <property type="entry name" value="RutC-like_sf"/>
</dbReference>
<dbReference type="InterPro" id="IPR006175">
    <property type="entry name" value="YjgF/YER057c/UK114"/>
</dbReference>
<sequence>MANTPENRELHPSTWKAAKGYANGMLAEGRTIWVGGQIGWNGDQVFETDDFVGQVRQALDNIAAVLAEAGAEPRHVVRLTWYITDKAEYLARLPEIGQAYRAVMGKHFPAMTMVQVVALIEDRAKVEIEATAVLPG</sequence>